<dbReference type="InterPro" id="IPR006549">
    <property type="entry name" value="HAD-SF_hydro_IIIA"/>
</dbReference>
<dbReference type="GO" id="GO:0005975">
    <property type="term" value="P:carbohydrate metabolic process"/>
    <property type="evidence" value="ECO:0007669"/>
    <property type="project" value="InterPro"/>
</dbReference>
<dbReference type="Proteomes" id="UP000597507">
    <property type="component" value="Unassembled WGS sequence"/>
</dbReference>
<organism evidence="10 11">
    <name type="scientific">Caldovatus sediminis</name>
    <dbReference type="NCBI Taxonomy" id="2041189"/>
    <lineage>
        <taxon>Bacteria</taxon>
        <taxon>Pseudomonadati</taxon>
        <taxon>Pseudomonadota</taxon>
        <taxon>Alphaproteobacteria</taxon>
        <taxon>Acetobacterales</taxon>
        <taxon>Roseomonadaceae</taxon>
        <taxon>Caldovatus</taxon>
    </lineage>
</organism>
<evidence type="ECO:0000256" key="2">
    <source>
        <dbReference type="ARBA" id="ARBA00005628"/>
    </source>
</evidence>
<feature type="domain" description="Nucleotidyl transferase" evidence="9">
    <location>
        <begin position="7"/>
        <end position="232"/>
    </location>
</feature>
<dbReference type="GO" id="GO:0016791">
    <property type="term" value="F:phosphatase activity"/>
    <property type="evidence" value="ECO:0007669"/>
    <property type="project" value="InterPro"/>
</dbReference>
<dbReference type="CDD" id="cd07503">
    <property type="entry name" value="HAD_HisB-N"/>
    <property type="match status" value="1"/>
</dbReference>
<keyword evidence="3" id="KW-0963">Cytoplasm</keyword>
<name>A0A8J3EEI9_9PROT</name>
<keyword evidence="5" id="KW-0378">Hydrolase</keyword>
<dbReference type="Pfam" id="PF00483">
    <property type="entry name" value="NTP_transferase"/>
    <property type="match status" value="1"/>
</dbReference>
<evidence type="ECO:0000313" key="10">
    <source>
        <dbReference type="EMBL" id="GGG41183.1"/>
    </source>
</evidence>
<dbReference type="Gene3D" id="3.40.50.1000">
    <property type="entry name" value="HAD superfamily/HAD-like"/>
    <property type="match status" value="1"/>
</dbReference>
<dbReference type="EMBL" id="BMKS01000010">
    <property type="protein sequence ID" value="GGG41183.1"/>
    <property type="molecule type" value="Genomic_DNA"/>
</dbReference>
<feature type="region of interest" description="Disordered" evidence="8">
    <location>
        <begin position="399"/>
        <end position="461"/>
    </location>
</feature>
<evidence type="ECO:0000256" key="8">
    <source>
        <dbReference type="SAM" id="MobiDB-lite"/>
    </source>
</evidence>
<dbReference type="InterPro" id="IPR005835">
    <property type="entry name" value="NTP_transferase_dom"/>
</dbReference>
<evidence type="ECO:0000256" key="7">
    <source>
        <dbReference type="ARBA" id="ARBA00031828"/>
    </source>
</evidence>
<dbReference type="GO" id="GO:0005737">
    <property type="term" value="C:cytoplasm"/>
    <property type="evidence" value="ECO:0007669"/>
    <property type="project" value="UniProtKB-SubCell"/>
</dbReference>
<gene>
    <name evidence="10" type="ORF">GCM10010964_30970</name>
</gene>
<dbReference type="InterPro" id="IPR036412">
    <property type="entry name" value="HAD-like_sf"/>
</dbReference>
<dbReference type="NCBIfam" id="TIGR01662">
    <property type="entry name" value="HAD-SF-IIIA"/>
    <property type="match status" value="1"/>
</dbReference>
<feature type="compositionally biased region" description="Low complexity" evidence="8">
    <location>
        <begin position="425"/>
        <end position="443"/>
    </location>
</feature>
<evidence type="ECO:0000313" key="11">
    <source>
        <dbReference type="Proteomes" id="UP000597507"/>
    </source>
</evidence>
<evidence type="ECO:0000256" key="5">
    <source>
        <dbReference type="ARBA" id="ARBA00022801"/>
    </source>
</evidence>
<reference evidence="10 11" key="1">
    <citation type="journal article" date="2014" name="Int. J. Syst. Evol. Microbiol.">
        <title>Complete genome sequence of Corynebacterium casei LMG S-19264T (=DSM 44701T), isolated from a smear-ripened cheese.</title>
        <authorList>
            <consortium name="US DOE Joint Genome Institute (JGI-PGF)"/>
            <person name="Walter F."/>
            <person name="Albersmeier A."/>
            <person name="Kalinowski J."/>
            <person name="Ruckert C."/>
        </authorList>
    </citation>
    <scope>NUCLEOTIDE SEQUENCE [LARGE SCALE GENOMIC DNA]</scope>
    <source>
        <strain evidence="10 11">CGMCC 1.16330</strain>
    </source>
</reference>
<keyword evidence="11" id="KW-1185">Reference proteome</keyword>
<dbReference type="InterPro" id="IPR029044">
    <property type="entry name" value="Nucleotide-diphossugar_trans"/>
</dbReference>
<dbReference type="NCBIfam" id="TIGR01656">
    <property type="entry name" value="Histidinol-ppas"/>
    <property type="match status" value="1"/>
</dbReference>
<dbReference type="Gene3D" id="3.90.550.10">
    <property type="entry name" value="Spore Coat Polysaccharide Biosynthesis Protein SpsA, Chain A"/>
    <property type="match status" value="1"/>
</dbReference>
<evidence type="ECO:0000259" key="9">
    <source>
        <dbReference type="Pfam" id="PF00483"/>
    </source>
</evidence>
<dbReference type="CDD" id="cd06915">
    <property type="entry name" value="NTP_transferase_WcbM_like"/>
    <property type="match status" value="1"/>
</dbReference>
<dbReference type="PANTHER" id="PTHR42891">
    <property type="entry name" value="D-GLYCERO-BETA-D-MANNO-HEPTOSE-1,7-BISPHOSPHATE 7-PHOSPHATASE"/>
    <property type="match status" value="1"/>
</dbReference>
<evidence type="ECO:0000256" key="1">
    <source>
        <dbReference type="ARBA" id="ARBA00004496"/>
    </source>
</evidence>
<dbReference type="SUPFAM" id="SSF53448">
    <property type="entry name" value="Nucleotide-diphospho-sugar transferases"/>
    <property type="match status" value="1"/>
</dbReference>
<dbReference type="InterPro" id="IPR004446">
    <property type="entry name" value="Heptose_bisP_phosphatase"/>
</dbReference>
<keyword evidence="4" id="KW-0479">Metal-binding</keyword>
<keyword evidence="6" id="KW-0119">Carbohydrate metabolism</keyword>
<dbReference type="PANTHER" id="PTHR42891:SF1">
    <property type="entry name" value="D-GLYCERO-BETA-D-MANNO-HEPTOSE-1,7-BISPHOSPHATE 7-PHOSPHATASE"/>
    <property type="match status" value="1"/>
</dbReference>
<comment type="similarity">
    <text evidence="2">Belongs to the GmhB family.</text>
</comment>
<proteinExistence type="inferred from homology"/>
<dbReference type="AlphaFoldDB" id="A0A8J3EEI9"/>
<evidence type="ECO:0000256" key="3">
    <source>
        <dbReference type="ARBA" id="ARBA00022490"/>
    </source>
</evidence>
<protein>
    <recommendedName>
        <fullName evidence="7">D,D-heptose 1,7-bisphosphate phosphatase</fullName>
    </recommendedName>
</protein>
<accession>A0A8J3EEI9</accession>
<dbReference type="Pfam" id="PF13242">
    <property type="entry name" value="Hydrolase_like"/>
    <property type="match status" value="1"/>
</dbReference>
<evidence type="ECO:0000256" key="4">
    <source>
        <dbReference type="ARBA" id="ARBA00022723"/>
    </source>
</evidence>
<comment type="subcellular location">
    <subcellularLocation>
        <location evidence="1">Cytoplasm</location>
    </subcellularLocation>
</comment>
<comment type="caution">
    <text evidence="10">The sequence shown here is derived from an EMBL/GenBank/DDBJ whole genome shotgun (WGS) entry which is preliminary data.</text>
</comment>
<evidence type="ECO:0000256" key="6">
    <source>
        <dbReference type="ARBA" id="ARBA00023277"/>
    </source>
</evidence>
<dbReference type="SUPFAM" id="SSF56784">
    <property type="entry name" value="HAD-like"/>
    <property type="match status" value="1"/>
</dbReference>
<dbReference type="InterPro" id="IPR006543">
    <property type="entry name" value="Histidinol-phos"/>
</dbReference>
<dbReference type="RefSeq" id="WP_188901813.1">
    <property type="nucleotide sequence ID" value="NZ_BMKS01000010.1"/>
</dbReference>
<sequence>MIRQCGILVGGLGTRLGPLTRATPKPLLPVGGRPFLDLLLEEAARHGFTRVVLLAGHLGGQVAERYAGMRRIAGRDIAIAVAVEPQPAGTGGALRHLADVAEDAFLLMNGDSWFDIDLRAFAAPPLPAGALVRMALRRAPDAGRYGAVRREGGLVRAFSPRGAAATPGEVNAGIYVMRRAVIESIGVSPCSLETDVFPPLAAAGGIEGVPLDGAFVDIGVPEDYAAAGATIARRRRPAVFLDRDGTLNHDEGYTHRPQALRWLPGAREAVRRINRAGLFAFVVSNQSGVARGYYDLDQVDRFHARMDEDLAAIGAHVDEFRCSPYHPEAVIEAYRRESPCRKPRPGMILDLAAAWPIDLSRSLLVGDRESDLAAAAAAGIRGHLYAGGDLDALMATLLPPDRRERPPGPAGDGPCGSPAPAVPIGLPGLAAGKPTAAAAGAPLRTGWRSGRPAAQPPRRGT</sequence>
<dbReference type="GO" id="GO:0046872">
    <property type="term" value="F:metal ion binding"/>
    <property type="evidence" value="ECO:0007669"/>
    <property type="project" value="UniProtKB-KW"/>
</dbReference>
<dbReference type="InterPro" id="IPR023214">
    <property type="entry name" value="HAD_sf"/>
</dbReference>